<keyword evidence="4" id="KW-1185">Reference proteome</keyword>
<feature type="chain" id="PRO_5041248453" evidence="2">
    <location>
        <begin position="16"/>
        <end position="413"/>
    </location>
</feature>
<dbReference type="EMBL" id="CATQJL010000316">
    <property type="protein sequence ID" value="CAJ0606380.1"/>
    <property type="molecule type" value="Genomic_DNA"/>
</dbReference>
<organism evidence="3 4">
    <name type="scientific">Cylicocyclus nassatus</name>
    <name type="common">Nematode worm</name>
    <dbReference type="NCBI Taxonomy" id="53992"/>
    <lineage>
        <taxon>Eukaryota</taxon>
        <taxon>Metazoa</taxon>
        <taxon>Ecdysozoa</taxon>
        <taxon>Nematoda</taxon>
        <taxon>Chromadorea</taxon>
        <taxon>Rhabditida</taxon>
        <taxon>Rhabditina</taxon>
        <taxon>Rhabditomorpha</taxon>
        <taxon>Strongyloidea</taxon>
        <taxon>Strongylidae</taxon>
        <taxon>Cylicocyclus</taxon>
    </lineage>
</organism>
<proteinExistence type="predicted"/>
<keyword evidence="1" id="KW-1133">Transmembrane helix</keyword>
<keyword evidence="1" id="KW-0812">Transmembrane</keyword>
<name>A0AA36MDE1_CYLNA</name>
<sequence>MVMIVLYFTLFQAVATIPQRLSFSHILRTNQYLLITQYKCQTNIETNVKDGCPRGFAHQLTPVRATPSKYCEYAVRVHLIRDPERRRPPRALYIGRNSRGSTVAFLDDLRLPQTSGLNNDSVMYSRYVDFPNTPHKHLDQQKSEFSIYDQSYQLLYLITRNSIGSQHCVVYRLSNLFPGNNDRSTFTATYVYEFSPHALNKIRSGWTEDPYSNEVFYSTTNGEMTSIHKFDLNRLLSVLQDGSSGKRVFTYTSQRNLLSVASGVLFSQHHQENHTTIFIRLIENSQRSLGLSCGFLNDKGSARNVLRSVLIVRDWDYCLVRHGVGANEDFCEKERHQWLIKEGLVSERSTALWFSAFLISVIVLVILLAILVSYICWLRRSLDDTYDGDQTTNLRCYPGQYPDMDISVDRWNY</sequence>
<reference evidence="3" key="1">
    <citation type="submission" date="2023-07" db="EMBL/GenBank/DDBJ databases">
        <authorList>
            <consortium name="CYATHOMIX"/>
        </authorList>
    </citation>
    <scope>NUCLEOTIDE SEQUENCE</scope>
    <source>
        <strain evidence="3">N/A</strain>
    </source>
</reference>
<dbReference type="Proteomes" id="UP001176961">
    <property type="component" value="Unassembled WGS sequence"/>
</dbReference>
<feature type="transmembrane region" description="Helical" evidence="1">
    <location>
        <begin position="351"/>
        <end position="377"/>
    </location>
</feature>
<dbReference type="AlphaFoldDB" id="A0AA36MDE1"/>
<keyword evidence="1" id="KW-0472">Membrane</keyword>
<feature type="signal peptide" evidence="2">
    <location>
        <begin position="1"/>
        <end position="15"/>
    </location>
</feature>
<evidence type="ECO:0000313" key="3">
    <source>
        <dbReference type="EMBL" id="CAJ0606380.1"/>
    </source>
</evidence>
<protein>
    <submittedName>
        <fullName evidence="3">Uncharacterized protein</fullName>
    </submittedName>
</protein>
<evidence type="ECO:0000256" key="1">
    <source>
        <dbReference type="SAM" id="Phobius"/>
    </source>
</evidence>
<evidence type="ECO:0000256" key="2">
    <source>
        <dbReference type="SAM" id="SignalP"/>
    </source>
</evidence>
<accession>A0AA36MDE1</accession>
<evidence type="ECO:0000313" key="4">
    <source>
        <dbReference type="Proteomes" id="UP001176961"/>
    </source>
</evidence>
<comment type="caution">
    <text evidence="3">The sequence shown here is derived from an EMBL/GenBank/DDBJ whole genome shotgun (WGS) entry which is preliminary data.</text>
</comment>
<gene>
    <name evidence="3" type="ORF">CYNAS_LOCUS18363</name>
</gene>
<keyword evidence="2" id="KW-0732">Signal</keyword>